<reference evidence="1" key="1">
    <citation type="submission" date="2023-03" db="EMBL/GenBank/DDBJ databases">
        <title>Massive genome expansion in bonnet fungi (Mycena s.s.) driven by repeated elements and novel gene families across ecological guilds.</title>
        <authorList>
            <consortium name="Lawrence Berkeley National Laboratory"/>
            <person name="Harder C.B."/>
            <person name="Miyauchi S."/>
            <person name="Viragh M."/>
            <person name="Kuo A."/>
            <person name="Thoen E."/>
            <person name="Andreopoulos B."/>
            <person name="Lu D."/>
            <person name="Skrede I."/>
            <person name="Drula E."/>
            <person name="Henrissat B."/>
            <person name="Morin E."/>
            <person name="Kohler A."/>
            <person name="Barry K."/>
            <person name="LaButti K."/>
            <person name="Morin E."/>
            <person name="Salamov A."/>
            <person name="Lipzen A."/>
            <person name="Mereny Z."/>
            <person name="Hegedus B."/>
            <person name="Baldrian P."/>
            <person name="Stursova M."/>
            <person name="Weitz H."/>
            <person name="Taylor A."/>
            <person name="Grigoriev I.V."/>
            <person name="Nagy L.G."/>
            <person name="Martin F."/>
            <person name="Kauserud H."/>
        </authorList>
    </citation>
    <scope>NUCLEOTIDE SEQUENCE</scope>
    <source>
        <strain evidence="1">CBHHK188m</strain>
    </source>
</reference>
<proteinExistence type="predicted"/>
<dbReference type="GO" id="GO:0006895">
    <property type="term" value="P:Golgi to endosome transport"/>
    <property type="evidence" value="ECO:0007669"/>
    <property type="project" value="TreeGrafter"/>
</dbReference>
<evidence type="ECO:0000313" key="1">
    <source>
        <dbReference type="EMBL" id="KAJ7777838.1"/>
    </source>
</evidence>
<dbReference type="Gene3D" id="1.20.58.160">
    <property type="match status" value="1"/>
</dbReference>
<dbReference type="InterPro" id="IPR052653">
    <property type="entry name" value="ARF-binding"/>
</dbReference>
<name>A0AAD7K6H2_9AGAR</name>
<dbReference type="AlphaFoldDB" id="A0AAD7K6H2"/>
<dbReference type="SUPFAM" id="SSF89009">
    <property type="entry name" value="GAT-like domain"/>
    <property type="match status" value="1"/>
</dbReference>
<comment type="caution">
    <text evidence="1">The sequence shown here is derived from an EMBL/GenBank/DDBJ whole genome shotgun (WGS) entry which is preliminary data.</text>
</comment>
<sequence length="269" mass="28584">MHRLLMHKGYRFHRVPRAAPTASSSVTSVAENLKSAAELEAKDRRRRVDYHTQALSELERLESKIILLGEMLDNANMAGGERSVTGDVYEQVAAILTTSRPKIQKWISGAEASEDTESLGALQFRICFVQSSPRQTPCFSSTTRIHTVLPGRYEAFCRGDYEAAANPVPSQYAAPTLLIDFDDPTPASSAPSSTANDLDALFGGLGGGIAVSSPHPTKPRQPPSGASVITTTAATNKHPTWWADHAAIHSLPIWADAAGGGGGGGVAPP</sequence>
<dbReference type="GO" id="GO:0005802">
    <property type="term" value="C:trans-Golgi network"/>
    <property type="evidence" value="ECO:0007669"/>
    <property type="project" value="TreeGrafter"/>
</dbReference>
<evidence type="ECO:0000313" key="2">
    <source>
        <dbReference type="Proteomes" id="UP001215280"/>
    </source>
</evidence>
<organism evidence="1 2">
    <name type="scientific">Mycena maculata</name>
    <dbReference type="NCBI Taxonomy" id="230809"/>
    <lineage>
        <taxon>Eukaryota</taxon>
        <taxon>Fungi</taxon>
        <taxon>Dikarya</taxon>
        <taxon>Basidiomycota</taxon>
        <taxon>Agaricomycotina</taxon>
        <taxon>Agaricomycetes</taxon>
        <taxon>Agaricomycetidae</taxon>
        <taxon>Agaricales</taxon>
        <taxon>Marasmiineae</taxon>
        <taxon>Mycenaceae</taxon>
        <taxon>Mycena</taxon>
    </lineage>
</organism>
<dbReference type="GO" id="GO:0005829">
    <property type="term" value="C:cytosol"/>
    <property type="evidence" value="ECO:0007669"/>
    <property type="project" value="GOC"/>
</dbReference>
<dbReference type="GO" id="GO:0006896">
    <property type="term" value="P:Golgi to vacuole transport"/>
    <property type="evidence" value="ECO:0007669"/>
    <property type="project" value="TreeGrafter"/>
</dbReference>
<dbReference type="GO" id="GO:0043328">
    <property type="term" value="P:protein transport to vacuole involved in ubiquitin-dependent protein catabolic process via the multivesicular body sorting pathway"/>
    <property type="evidence" value="ECO:0007669"/>
    <property type="project" value="TreeGrafter"/>
</dbReference>
<keyword evidence="2" id="KW-1185">Reference proteome</keyword>
<dbReference type="PANTHER" id="PTHR47180">
    <property type="entry name" value="ADP-RIBOSYLATION FACTOR-BINDING PROTEIN GGA1-RELATED"/>
    <property type="match status" value="1"/>
</dbReference>
<dbReference type="InterPro" id="IPR038425">
    <property type="entry name" value="GAT_sf"/>
</dbReference>
<gene>
    <name evidence="1" type="ORF">DFH07DRAFT_1035974</name>
</gene>
<dbReference type="GO" id="GO:0035091">
    <property type="term" value="F:phosphatidylinositol binding"/>
    <property type="evidence" value="ECO:0007669"/>
    <property type="project" value="InterPro"/>
</dbReference>
<protein>
    <submittedName>
        <fullName evidence="1">Uncharacterized protein</fullName>
    </submittedName>
</protein>
<dbReference type="GO" id="GO:0043130">
    <property type="term" value="F:ubiquitin binding"/>
    <property type="evidence" value="ECO:0007669"/>
    <property type="project" value="InterPro"/>
</dbReference>
<accession>A0AAD7K6H2</accession>
<dbReference type="PANTHER" id="PTHR47180:SF1">
    <property type="entry name" value="ADP-RIBOSYLATION FACTOR-BINDING PROTEIN GGA1-RELATED"/>
    <property type="match status" value="1"/>
</dbReference>
<dbReference type="EMBL" id="JARJLG010000009">
    <property type="protein sequence ID" value="KAJ7777838.1"/>
    <property type="molecule type" value="Genomic_DNA"/>
</dbReference>
<dbReference type="Proteomes" id="UP001215280">
    <property type="component" value="Unassembled WGS sequence"/>
</dbReference>